<dbReference type="PANTHER" id="PTHR45947:SF3">
    <property type="entry name" value="SULFOQUINOVOSYL TRANSFERASE SQD2"/>
    <property type="match status" value="1"/>
</dbReference>
<dbReference type="InterPro" id="IPR028098">
    <property type="entry name" value="Glyco_trans_4-like_N"/>
</dbReference>
<gene>
    <name evidence="5" type="ORF">DQ384_04595</name>
</gene>
<evidence type="ECO:0000256" key="1">
    <source>
        <dbReference type="ARBA" id="ARBA00022676"/>
    </source>
</evidence>
<dbReference type="Pfam" id="PF00534">
    <property type="entry name" value="Glycos_transf_1"/>
    <property type="match status" value="1"/>
</dbReference>
<name>A0A367FS81_9ACTN</name>
<dbReference type="SUPFAM" id="SSF53756">
    <property type="entry name" value="UDP-Glycosyltransferase/glycogen phosphorylase"/>
    <property type="match status" value="1"/>
</dbReference>
<keyword evidence="6" id="KW-1185">Reference proteome</keyword>
<dbReference type="Proteomes" id="UP000253094">
    <property type="component" value="Unassembled WGS sequence"/>
</dbReference>
<organism evidence="5 6">
    <name type="scientific">Sphaerisporangium album</name>
    <dbReference type="NCBI Taxonomy" id="509200"/>
    <lineage>
        <taxon>Bacteria</taxon>
        <taxon>Bacillati</taxon>
        <taxon>Actinomycetota</taxon>
        <taxon>Actinomycetes</taxon>
        <taxon>Streptosporangiales</taxon>
        <taxon>Streptosporangiaceae</taxon>
        <taxon>Sphaerisporangium</taxon>
    </lineage>
</organism>
<dbReference type="InterPro" id="IPR001296">
    <property type="entry name" value="Glyco_trans_1"/>
</dbReference>
<comment type="caution">
    <text evidence="5">The sequence shown here is derived from an EMBL/GenBank/DDBJ whole genome shotgun (WGS) entry which is preliminary data.</text>
</comment>
<evidence type="ECO:0000313" key="6">
    <source>
        <dbReference type="Proteomes" id="UP000253094"/>
    </source>
</evidence>
<dbReference type="CDD" id="cd03814">
    <property type="entry name" value="GT4-like"/>
    <property type="match status" value="1"/>
</dbReference>
<evidence type="ECO:0000313" key="5">
    <source>
        <dbReference type="EMBL" id="RCG32759.1"/>
    </source>
</evidence>
<feature type="domain" description="Glycosyltransferase subfamily 4-like N-terminal" evidence="4">
    <location>
        <begin position="14"/>
        <end position="179"/>
    </location>
</feature>
<dbReference type="Pfam" id="PF13439">
    <property type="entry name" value="Glyco_transf_4"/>
    <property type="match status" value="1"/>
</dbReference>
<dbReference type="PANTHER" id="PTHR45947">
    <property type="entry name" value="SULFOQUINOVOSYL TRANSFERASE SQD2"/>
    <property type="match status" value="1"/>
</dbReference>
<keyword evidence="2 5" id="KW-0808">Transferase</keyword>
<keyword evidence="1" id="KW-0328">Glycosyltransferase</keyword>
<evidence type="ECO:0000259" key="4">
    <source>
        <dbReference type="Pfam" id="PF13439"/>
    </source>
</evidence>
<dbReference type="OrthoDB" id="9802525at2"/>
<proteinExistence type="predicted"/>
<feature type="domain" description="Glycosyl transferase family 1" evidence="3">
    <location>
        <begin position="190"/>
        <end position="342"/>
    </location>
</feature>
<dbReference type="EMBL" id="QOIL01000002">
    <property type="protein sequence ID" value="RCG32759.1"/>
    <property type="molecule type" value="Genomic_DNA"/>
</dbReference>
<reference evidence="5 6" key="1">
    <citation type="submission" date="2018-06" db="EMBL/GenBank/DDBJ databases">
        <title>Sphaerisporangium craniellae sp. nov., isolated from a marine sponge in the South China Sea.</title>
        <authorList>
            <person name="Li L."/>
        </authorList>
    </citation>
    <scope>NUCLEOTIDE SEQUENCE [LARGE SCALE GENOMIC DNA]</scope>
    <source>
        <strain evidence="5 6">CCTCC AA 208026</strain>
    </source>
</reference>
<dbReference type="InterPro" id="IPR050194">
    <property type="entry name" value="Glycosyltransferase_grp1"/>
</dbReference>
<dbReference type="RefSeq" id="WP_114027391.1">
    <property type="nucleotide sequence ID" value="NZ_QOIL01000002.1"/>
</dbReference>
<sequence>MRVAIVSESFLPQVNGVTNSLVRLLRHLADHGHDAMVVAPNPGPKTYAGFPVHSTPAFRLLPFYRSFRVGLPSRGIHRAIEEFEPDVVHLASPTVVGAAGLTAALRLGVPAVAVFQTDLAGFARQYGLRGTDALIWAWLRHIHGRAALTLAPSTATMAELRDHGVPRLALWGRGVDLDQFDPRHRRAELRREFAPDGEVVVGYVGRLAADKRVHLLAELADIPGTRLVIVGDGPAEPRLRKLLPNAVFCGLRTGEDLSRILASFDVFVHTGRNETYCQAVQEALAAGVPVVAAAAGGPLDLVTPDRNGLLFPPDDPAEMRRAVARLAGDADARRRMGANARESVLGRGWTALCHQLFGYYQAVVGESPVRVPPVTAPGAAKRPVVARKDAVTLGGRPPRETPAPARHA</sequence>
<evidence type="ECO:0000256" key="2">
    <source>
        <dbReference type="ARBA" id="ARBA00022679"/>
    </source>
</evidence>
<dbReference type="Gene3D" id="3.40.50.2000">
    <property type="entry name" value="Glycogen Phosphorylase B"/>
    <property type="match status" value="2"/>
</dbReference>
<dbReference type="GO" id="GO:1901137">
    <property type="term" value="P:carbohydrate derivative biosynthetic process"/>
    <property type="evidence" value="ECO:0007669"/>
    <property type="project" value="UniProtKB-ARBA"/>
</dbReference>
<dbReference type="AlphaFoldDB" id="A0A367FS81"/>
<protein>
    <submittedName>
        <fullName evidence="5">Glycosyltransferase family 1 protein</fullName>
    </submittedName>
</protein>
<accession>A0A367FS81</accession>
<evidence type="ECO:0000259" key="3">
    <source>
        <dbReference type="Pfam" id="PF00534"/>
    </source>
</evidence>
<dbReference type="GO" id="GO:0016758">
    <property type="term" value="F:hexosyltransferase activity"/>
    <property type="evidence" value="ECO:0007669"/>
    <property type="project" value="TreeGrafter"/>
</dbReference>